<feature type="domain" description="STAS" evidence="3">
    <location>
        <begin position="13"/>
        <end position="112"/>
    </location>
</feature>
<comment type="caution">
    <text evidence="4">The sequence shown here is derived from an EMBL/GenBank/DDBJ whole genome shotgun (WGS) entry which is preliminary data.</text>
</comment>
<protein>
    <recommendedName>
        <fullName evidence="2">Anti-sigma factor antagonist</fullName>
    </recommendedName>
</protein>
<comment type="similarity">
    <text evidence="1 2">Belongs to the anti-sigma-factor antagonist family.</text>
</comment>
<proteinExistence type="inferred from homology"/>
<gene>
    <name evidence="4" type="ORF">H9Y04_42835</name>
</gene>
<dbReference type="InterPro" id="IPR002645">
    <property type="entry name" value="STAS_dom"/>
</dbReference>
<dbReference type="CDD" id="cd07043">
    <property type="entry name" value="STAS_anti-anti-sigma_factors"/>
    <property type="match status" value="1"/>
</dbReference>
<dbReference type="Pfam" id="PF01740">
    <property type="entry name" value="STAS"/>
    <property type="match status" value="1"/>
</dbReference>
<accession>A0ABR7SUV4</accession>
<evidence type="ECO:0000259" key="3">
    <source>
        <dbReference type="PROSITE" id="PS50801"/>
    </source>
</evidence>
<dbReference type="NCBIfam" id="TIGR00377">
    <property type="entry name" value="ant_ant_sig"/>
    <property type="match status" value="1"/>
</dbReference>
<name>A0ABR7SUV4_9ACTN</name>
<dbReference type="SUPFAM" id="SSF52091">
    <property type="entry name" value="SpoIIaa-like"/>
    <property type="match status" value="1"/>
</dbReference>
<dbReference type="InterPro" id="IPR036513">
    <property type="entry name" value="STAS_dom_sf"/>
</dbReference>
<dbReference type="PANTHER" id="PTHR33495:SF2">
    <property type="entry name" value="ANTI-SIGMA FACTOR ANTAGONIST TM_1081-RELATED"/>
    <property type="match status" value="1"/>
</dbReference>
<keyword evidence="5" id="KW-1185">Reference proteome</keyword>
<dbReference type="Gene3D" id="3.30.750.24">
    <property type="entry name" value="STAS domain"/>
    <property type="match status" value="1"/>
</dbReference>
<reference evidence="4 5" key="1">
    <citation type="submission" date="2020-08" db="EMBL/GenBank/DDBJ databases">
        <title>Genemic of Streptomyces polyaspartic.</title>
        <authorList>
            <person name="Liu W."/>
        </authorList>
    </citation>
    <scope>NUCLEOTIDE SEQUENCE [LARGE SCALE GENOMIC DNA]</scope>
    <source>
        <strain evidence="4 5">TRM66268-LWL</strain>
    </source>
</reference>
<organism evidence="4 5">
    <name type="scientific">Streptomyces polyasparticus</name>
    <dbReference type="NCBI Taxonomy" id="2767826"/>
    <lineage>
        <taxon>Bacteria</taxon>
        <taxon>Bacillati</taxon>
        <taxon>Actinomycetota</taxon>
        <taxon>Actinomycetes</taxon>
        <taxon>Kitasatosporales</taxon>
        <taxon>Streptomycetaceae</taxon>
        <taxon>Streptomyces</taxon>
    </lineage>
</organism>
<dbReference type="InterPro" id="IPR003658">
    <property type="entry name" value="Anti-sigma_ant"/>
</dbReference>
<dbReference type="EMBL" id="JACTVJ010000036">
    <property type="protein sequence ID" value="MBC9719270.1"/>
    <property type="molecule type" value="Genomic_DNA"/>
</dbReference>
<sequence length="114" mass="12370">MSVELATCTQRHLVVRVTGDMDYSTDRVLRVRLTDLIGHYSPLKPVLDLSGVSFCDSAGLSVLLAAHRQTEAKGTTLALACVPQSLRLVLEMTGTHQVLRIFETVADAEASLDC</sequence>
<dbReference type="PANTHER" id="PTHR33495">
    <property type="entry name" value="ANTI-SIGMA FACTOR ANTAGONIST TM_1081-RELATED-RELATED"/>
    <property type="match status" value="1"/>
</dbReference>
<dbReference type="PROSITE" id="PS50801">
    <property type="entry name" value="STAS"/>
    <property type="match status" value="1"/>
</dbReference>
<evidence type="ECO:0000313" key="5">
    <source>
        <dbReference type="Proteomes" id="UP000642284"/>
    </source>
</evidence>
<dbReference type="Proteomes" id="UP000642284">
    <property type="component" value="Unassembled WGS sequence"/>
</dbReference>
<evidence type="ECO:0000256" key="2">
    <source>
        <dbReference type="RuleBase" id="RU003749"/>
    </source>
</evidence>
<evidence type="ECO:0000256" key="1">
    <source>
        <dbReference type="ARBA" id="ARBA00009013"/>
    </source>
</evidence>
<dbReference type="RefSeq" id="WP_187819682.1">
    <property type="nucleotide sequence ID" value="NZ_JACTVJ010000036.1"/>
</dbReference>
<evidence type="ECO:0000313" key="4">
    <source>
        <dbReference type="EMBL" id="MBC9719270.1"/>
    </source>
</evidence>